<dbReference type="EMBL" id="AEDD01000001">
    <property type="protein sequence ID" value="EFM12589.1"/>
    <property type="molecule type" value="Genomic_DNA"/>
</dbReference>
<dbReference type="AlphaFoldDB" id="E0I4Q8"/>
<keyword evidence="2" id="KW-1185">Reference proteome</keyword>
<protein>
    <submittedName>
        <fullName evidence="1">Uncharacterized protein</fullName>
    </submittedName>
</protein>
<name>E0I4Q8_9BACL</name>
<reference evidence="1 2" key="1">
    <citation type="submission" date="2010-07" db="EMBL/GenBank/DDBJ databases">
        <title>The draft genome of Paenibacillus curdlanolyticus YK9.</title>
        <authorList>
            <consortium name="US DOE Joint Genome Institute (JGI-PGF)"/>
            <person name="Lucas S."/>
            <person name="Copeland A."/>
            <person name="Lapidus A."/>
            <person name="Cheng J.-F."/>
            <person name="Bruce D."/>
            <person name="Goodwin L."/>
            <person name="Pitluck S."/>
            <person name="Land M.L."/>
            <person name="Hauser L."/>
            <person name="Chang Y.-J."/>
            <person name="Jeffries C."/>
            <person name="Anderson I.J."/>
            <person name="Johnson E."/>
            <person name="Loganathan U."/>
            <person name="Mulhopadhyay B."/>
            <person name="Kyrpides N."/>
            <person name="Woyke T.J."/>
        </authorList>
    </citation>
    <scope>NUCLEOTIDE SEQUENCE [LARGE SCALE GENOMIC DNA]</scope>
    <source>
        <strain evidence="1 2">YK9</strain>
    </source>
</reference>
<accession>E0I4Q8</accession>
<evidence type="ECO:0000313" key="2">
    <source>
        <dbReference type="Proteomes" id="UP000005387"/>
    </source>
</evidence>
<proteinExistence type="predicted"/>
<evidence type="ECO:0000313" key="1">
    <source>
        <dbReference type="EMBL" id="EFM12589.1"/>
    </source>
</evidence>
<sequence length="71" mass="7999">MMQGESRLVCSGHIVALLDRISLHELQWEPSGWTISCLYRCTKCNGNGITISLKEAAEPTVDRIMQCIYID</sequence>
<organism evidence="1 2">
    <name type="scientific">Paenibacillus curdlanolyticus YK9</name>
    <dbReference type="NCBI Taxonomy" id="717606"/>
    <lineage>
        <taxon>Bacteria</taxon>
        <taxon>Bacillati</taxon>
        <taxon>Bacillota</taxon>
        <taxon>Bacilli</taxon>
        <taxon>Bacillales</taxon>
        <taxon>Paenibacillaceae</taxon>
        <taxon>Paenibacillus</taxon>
    </lineage>
</organism>
<gene>
    <name evidence="1" type="ORF">PaecuDRAFT_0100</name>
</gene>
<dbReference type="Proteomes" id="UP000005387">
    <property type="component" value="Unassembled WGS sequence"/>
</dbReference>